<dbReference type="Gene3D" id="1.10.260.40">
    <property type="entry name" value="lambda repressor-like DNA-binding domains"/>
    <property type="match status" value="1"/>
</dbReference>
<feature type="transmembrane region" description="Helical" evidence="1">
    <location>
        <begin position="68"/>
        <end position="89"/>
    </location>
</feature>
<gene>
    <name evidence="3" type="ORF">Rmf_12620</name>
</gene>
<dbReference type="PROSITE" id="PS50943">
    <property type="entry name" value="HTH_CROC1"/>
    <property type="match status" value="1"/>
</dbReference>
<dbReference type="SUPFAM" id="SSF47413">
    <property type="entry name" value="lambda repressor-like DNA-binding domains"/>
    <property type="match status" value="1"/>
</dbReference>
<evidence type="ECO:0000256" key="1">
    <source>
        <dbReference type="SAM" id="Phobius"/>
    </source>
</evidence>
<accession>A0ABN6NZN1</accession>
<dbReference type="RefSeq" id="WP_244458612.1">
    <property type="nucleotide sequence ID" value="NZ_AP025637.1"/>
</dbReference>
<dbReference type="Proteomes" id="UP000831327">
    <property type="component" value="Chromosome"/>
</dbReference>
<feature type="domain" description="HTH cro/C1-type" evidence="2">
    <location>
        <begin position="33"/>
        <end position="87"/>
    </location>
</feature>
<reference evidence="3 4" key="1">
    <citation type="journal article" date="2016" name="Microbes Environ.">
        <title>Phylogenetically diverse aerobic anoxygenic phototrophic bacteria isolated from epilithic biofilms in Tama river, Japan.</title>
        <authorList>
            <person name="Hirose S."/>
            <person name="Matsuura K."/>
            <person name="Haruta S."/>
        </authorList>
    </citation>
    <scope>NUCLEOTIDE SEQUENCE [LARGE SCALE GENOMIC DNA]</scope>
    <source>
        <strain evidence="3 4">S08</strain>
    </source>
</reference>
<keyword evidence="1" id="KW-1133">Transmembrane helix</keyword>
<protein>
    <recommendedName>
        <fullName evidence="2">HTH cro/C1-type domain-containing protein</fullName>
    </recommendedName>
</protein>
<organism evidence="3 4">
    <name type="scientific">Roseomonas fluvialis</name>
    <dbReference type="NCBI Taxonomy" id="1750527"/>
    <lineage>
        <taxon>Bacteria</taxon>
        <taxon>Pseudomonadati</taxon>
        <taxon>Pseudomonadota</taxon>
        <taxon>Alphaproteobacteria</taxon>
        <taxon>Acetobacterales</taxon>
        <taxon>Roseomonadaceae</taxon>
        <taxon>Roseomonas</taxon>
    </lineage>
</organism>
<keyword evidence="1" id="KW-0812">Transmembrane</keyword>
<evidence type="ECO:0000259" key="2">
    <source>
        <dbReference type="PROSITE" id="PS50943"/>
    </source>
</evidence>
<evidence type="ECO:0000313" key="4">
    <source>
        <dbReference type="Proteomes" id="UP000831327"/>
    </source>
</evidence>
<keyword evidence="1" id="KW-0472">Membrane</keyword>
<dbReference type="EMBL" id="AP025637">
    <property type="protein sequence ID" value="BDG71333.1"/>
    <property type="molecule type" value="Genomic_DNA"/>
</dbReference>
<evidence type="ECO:0000313" key="3">
    <source>
        <dbReference type="EMBL" id="BDG71333.1"/>
    </source>
</evidence>
<dbReference type="Pfam" id="PF13560">
    <property type="entry name" value="HTH_31"/>
    <property type="match status" value="1"/>
</dbReference>
<sequence length="128" mass="13575">MSQQITTPAAMADQDSTAEAAALEFDGQVGAALHRHRRRLGLTATDVARRVGISQRRMSRLELGLEPLTLRLAIGLGAVLGMPSAWYLALDAAAVPDQVGIAVQQVHDDWAQTLSARLAALAGAQTQH</sequence>
<proteinExistence type="predicted"/>
<dbReference type="SMART" id="SM00530">
    <property type="entry name" value="HTH_XRE"/>
    <property type="match status" value="1"/>
</dbReference>
<dbReference type="CDD" id="cd00093">
    <property type="entry name" value="HTH_XRE"/>
    <property type="match status" value="1"/>
</dbReference>
<dbReference type="InterPro" id="IPR001387">
    <property type="entry name" value="Cro/C1-type_HTH"/>
</dbReference>
<keyword evidence="4" id="KW-1185">Reference proteome</keyword>
<dbReference type="InterPro" id="IPR010982">
    <property type="entry name" value="Lambda_DNA-bd_dom_sf"/>
</dbReference>
<name>A0ABN6NZN1_9PROT</name>